<dbReference type="GO" id="GO:0006508">
    <property type="term" value="P:proteolysis"/>
    <property type="evidence" value="ECO:0007669"/>
    <property type="project" value="UniProtKB-KW"/>
</dbReference>
<evidence type="ECO:0000256" key="2">
    <source>
        <dbReference type="ARBA" id="ARBA00022670"/>
    </source>
</evidence>
<dbReference type="GO" id="GO:0004252">
    <property type="term" value="F:serine-type endopeptidase activity"/>
    <property type="evidence" value="ECO:0007669"/>
    <property type="project" value="InterPro"/>
</dbReference>
<dbReference type="PROSITE" id="PS50240">
    <property type="entry name" value="TRYPSIN_DOM"/>
    <property type="match status" value="1"/>
</dbReference>
<dbReference type="PROSITE" id="PS00134">
    <property type="entry name" value="TRYPSIN_HIS"/>
    <property type="match status" value="1"/>
</dbReference>
<sequence>MLPSLISQFLFAGSVISFLARPAFFLDPRIARGATVTDIKQHPYQLSLQRGLRHACGAVIVSNKWVVTAAHCVSAPANVYRLHAGSTDKYGGVYYPVKKIVRHPAYNFLTIDYDIALLEIDGEIAFNDRVQPAKLPKREPAGGIMANVTGWGAATEGGEPSPVLMKVTLPVVSRETCREIYKSIRRITDRMICAGYMHGGQDACEGDSGGPLTADGIFYGIVSWGYKCAEPSYPGVYTNVANLLWWIKWISHI</sequence>
<dbReference type="SMART" id="SM00020">
    <property type="entry name" value="Tryp_SPc"/>
    <property type="match status" value="1"/>
</dbReference>
<proteinExistence type="inferred from homology"/>
<keyword evidence="11" id="KW-1185">Reference proteome</keyword>
<reference evidence="10 11" key="1">
    <citation type="submission" date="2023-03" db="EMBL/GenBank/DDBJ databases">
        <title>High recombination rates correlate with genetic variation in Cardiocondyla obscurior ants.</title>
        <authorList>
            <person name="Errbii M."/>
        </authorList>
    </citation>
    <scope>NUCLEOTIDE SEQUENCE [LARGE SCALE GENOMIC DNA]</scope>
    <source>
        <strain evidence="10">Alpha-2009</strain>
        <tissue evidence="10">Whole body</tissue>
    </source>
</reference>
<dbReference type="CDD" id="cd00190">
    <property type="entry name" value="Tryp_SPc"/>
    <property type="match status" value="1"/>
</dbReference>
<organism evidence="10 11">
    <name type="scientific">Cardiocondyla obscurior</name>
    <dbReference type="NCBI Taxonomy" id="286306"/>
    <lineage>
        <taxon>Eukaryota</taxon>
        <taxon>Metazoa</taxon>
        <taxon>Ecdysozoa</taxon>
        <taxon>Arthropoda</taxon>
        <taxon>Hexapoda</taxon>
        <taxon>Insecta</taxon>
        <taxon>Pterygota</taxon>
        <taxon>Neoptera</taxon>
        <taxon>Endopterygota</taxon>
        <taxon>Hymenoptera</taxon>
        <taxon>Apocrita</taxon>
        <taxon>Aculeata</taxon>
        <taxon>Formicoidea</taxon>
        <taxon>Formicidae</taxon>
        <taxon>Myrmicinae</taxon>
        <taxon>Cardiocondyla</taxon>
    </lineage>
</organism>
<evidence type="ECO:0000256" key="7">
    <source>
        <dbReference type="ARBA" id="ARBA00023157"/>
    </source>
</evidence>
<dbReference type="SUPFAM" id="SSF50494">
    <property type="entry name" value="Trypsin-like serine proteases"/>
    <property type="match status" value="1"/>
</dbReference>
<dbReference type="FunFam" id="2.40.10.10:FF:000077">
    <property type="entry name" value="Predicted protein"/>
    <property type="match status" value="1"/>
</dbReference>
<dbReference type="Proteomes" id="UP001430953">
    <property type="component" value="Unassembled WGS sequence"/>
</dbReference>
<keyword evidence="4 8" id="KW-0378">Hydrolase</keyword>
<dbReference type="PROSITE" id="PS00135">
    <property type="entry name" value="TRYPSIN_SER"/>
    <property type="match status" value="1"/>
</dbReference>
<keyword evidence="2 8" id="KW-0645">Protease</keyword>
<keyword evidence="5 8" id="KW-0720">Serine protease</keyword>
<evidence type="ECO:0000256" key="3">
    <source>
        <dbReference type="ARBA" id="ARBA00022729"/>
    </source>
</evidence>
<evidence type="ECO:0000256" key="8">
    <source>
        <dbReference type="RuleBase" id="RU363034"/>
    </source>
</evidence>
<comment type="similarity">
    <text evidence="1">Belongs to the peptidase S1 family.</text>
</comment>
<protein>
    <recommendedName>
        <fullName evidence="9">Peptidase S1 domain-containing protein</fullName>
    </recommendedName>
</protein>
<gene>
    <name evidence="10" type="ORF">PUN28_004007</name>
</gene>
<dbReference type="PRINTS" id="PR00722">
    <property type="entry name" value="CHYMOTRYPSIN"/>
</dbReference>
<dbReference type="PANTHER" id="PTHR24252:SF7">
    <property type="entry name" value="HYALIN"/>
    <property type="match status" value="1"/>
</dbReference>
<name>A0AAW2GMV2_9HYME</name>
<keyword evidence="7" id="KW-1015">Disulfide bond</keyword>
<comment type="caution">
    <text evidence="10">The sequence shown here is derived from an EMBL/GenBank/DDBJ whole genome shotgun (WGS) entry which is preliminary data.</text>
</comment>
<dbReference type="EMBL" id="JADYXP020000003">
    <property type="protein sequence ID" value="KAL0129003.1"/>
    <property type="molecule type" value="Genomic_DNA"/>
</dbReference>
<dbReference type="InterPro" id="IPR043504">
    <property type="entry name" value="Peptidase_S1_PA_chymotrypsin"/>
</dbReference>
<accession>A0AAW2GMV2</accession>
<feature type="domain" description="Peptidase S1" evidence="9">
    <location>
        <begin position="30"/>
        <end position="253"/>
    </location>
</feature>
<dbReference type="InterPro" id="IPR033116">
    <property type="entry name" value="TRYPSIN_SER"/>
</dbReference>
<evidence type="ECO:0000313" key="10">
    <source>
        <dbReference type="EMBL" id="KAL0129003.1"/>
    </source>
</evidence>
<dbReference type="AlphaFoldDB" id="A0AAW2GMV2"/>
<evidence type="ECO:0000256" key="1">
    <source>
        <dbReference type="ARBA" id="ARBA00007664"/>
    </source>
</evidence>
<evidence type="ECO:0000256" key="6">
    <source>
        <dbReference type="ARBA" id="ARBA00023145"/>
    </source>
</evidence>
<evidence type="ECO:0000256" key="4">
    <source>
        <dbReference type="ARBA" id="ARBA00022801"/>
    </source>
</evidence>
<keyword evidence="3" id="KW-0732">Signal</keyword>
<keyword evidence="6" id="KW-0865">Zymogen</keyword>
<evidence type="ECO:0000259" key="9">
    <source>
        <dbReference type="PROSITE" id="PS50240"/>
    </source>
</evidence>
<dbReference type="InterPro" id="IPR001254">
    <property type="entry name" value="Trypsin_dom"/>
</dbReference>
<dbReference type="Pfam" id="PF00089">
    <property type="entry name" value="Trypsin"/>
    <property type="match status" value="1"/>
</dbReference>
<dbReference type="PANTHER" id="PTHR24252">
    <property type="entry name" value="ACROSIN-RELATED"/>
    <property type="match status" value="1"/>
</dbReference>
<evidence type="ECO:0000256" key="5">
    <source>
        <dbReference type="ARBA" id="ARBA00022825"/>
    </source>
</evidence>
<dbReference type="InterPro" id="IPR001314">
    <property type="entry name" value="Peptidase_S1A"/>
</dbReference>
<dbReference type="Gene3D" id="2.40.10.10">
    <property type="entry name" value="Trypsin-like serine proteases"/>
    <property type="match status" value="1"/>
</dbReference>
<dbReference type="InterPro" id="IPR018114">
    <property type="entry name" value="TRYPSIN_HIS"/>
</dbReference>
<dbReference type="InterPro" id="IPR009003">
    <property type="entry name" value="Peptidase_S1_PA"/>
</dbReference>
<evidence type="ECO:0000313" key="11">
    <source>
        <dbReference type="Proteomes" id="UP001430953"/>
    </source>
</evidence>